<accession>A0A9X2ENW5</accession>
<dbReference type="Proteomes" id="UP001139028">
    <property type="component" value="Unassembled WGS sequence"/>
</dbReference>
<feature type="chain" id="PRO_5040787966" description="Lipoprotein" evidence="1">
    <location>
        <begin position="19"/>
        <end position="142"/>
    </location>
</feature>
<proteinExistence type="predicted"/>
<name>A0A9X2ENW5_9GAMM</name>
<reference evidence="2" key="1">
    <citation type="journal article" date="2022" name="Arch. Microbiol.">
        <title>Microbulbifer okhotskensis sp. nov., isolated from a deep bottom sediment of the Okhotsk Sea.</title>
        <authorList>
            <person name="Romanenko L."/>
            <person name="Kurilenko V."/>
            <person name="Otstavnykh N."/>
            <person name="Velansky P."/>
            <person name="Isaeva M."/>
            <person name="Mikhailov V."/>
        </authorList>
    </citation>
    <scope>NUCLEOTIDE SEQUENCE</scope>
    <source>
        <strain evidence="2">OS29</strain>
    </source>
</reference>
<evidence type="ECO:0000313" key="3">
    <source>
        <dbReference type="Proteomes" id="UP001139028"/>
    </source>
</evidence>
<comment type="caution">
    <text evidence="2">The sequence shown here is derived from an EMBL/GenBank/DDBJ whole genome shotgun (WGS) entry which is preliminary data.</text>
</comment>
<protein>
    <recommendedName>
        <fullName evidence="4">Lipoprotein</fullName>
    </recommendedName>
</protein>
<evidence type="ECO:0000313" key="2">
    <source>
        <dbReference type="EMBL" id="MCO1334610.1"/>
    </source>
</evidence>
<evidence type="ECO:0008006" key="4">
    <source>
        <dbReference type="Google" id="ProtNLM"/>
    </source>
</evidence>
<dbReference type="AlphaFoldDB" id="A0A9X2ENW5"/>
<organism evidence="2 3">
    <name type="scientific">Microbulbifer okhotskensis</name>
    <dbReference type="NCBI Taxonomy" id="2926617"/>
    <lineage>
        <taxon>Bacteria</taxon>
        <taxon>Pseudomonadati</taxon>
        <taxon>Pseudomonadota</taxon>
        <taxon>Gammaproteobacteria</taxon>
        <taxon>Cellvibrionales</taxon>
        <taxon>Microbulbiferaceae</taxon>
        <taxon>Microbulbifer</taxon>
    </lineage>
</organism>
<feature type="signal peptide" evidence="1">
    <location>
        <begin position="1"/>
        <end position="18"/>
    </location>
</feature>
<evidence type="ECO:0000256" key="1">
    <source>
        <dbReference type="SAM" id="SignalP"/>
    </source>
</evidence>
<dbReference type="PROSITE" id="PS51257">
    <property type="entry name" value="PROKAR_LIPOPROTEIN"/>
    <property type="match status" value="1"/>
</dbReference>
<keyword evidence="1" id="KW-0732">Signal</keyword>
<gene>
    <name evidence="2" type="ORF">MO867_09690</name>
</gene>
<dbReference type="EMBL" id="JALBWM010000033">
    <property type="protein sequence ID" value="MCO1334610.1"/>
    <property type="molecule type" value="Genomic_DNA"/>
</dbReference>
<sequence>MLKKIISIVFCVSLAACANQNVTQSDSECGLEQLMLGVSCIEPDLDEIVKHPLGSPGNPVRADGPAGQREYLSRLVCTNGEPVSEFKRTSSAGMGPWGFILDSYVVLCDTHQGVIEHNVYLDLYHKGYRETEVAEGFGDIML</sequence>
<dbReference type="RefSeq" id="WP_252466191.1">
    <property type="nucleotide sequence ID" value="NZ_JALBWM010000033.1"/>
</dbReference>
<keyword evidence="3" id="KW-1185">Reference proteome</keyword>